<feature type="non-terminal residue" evidence="3">
    <location>
        <position position="1"/>
    </location>
</feature>
<dbReference type="SUPFAM" id="SSF56574">
    <property type="entry name" value="Serpins"/>
    <property type="match status" value="1"/>
</dbReference>
<feature type="non-terminal residue" evidence="3">
    <location>
        <position position="169"/>
    </location>
</feature>
<dbReference type="Pfam" id="PF00079">
    <property type="entry name" value="Serpin"/>
    <property type="match status" value="1"/>
</dbReference>
<dbReference type="PANTHER" id="PTHR11461:SF211">
    <property type="entry name" value="GH10112P-RELATED"/>
    <property type="match status" value="1"/>
</dbReference>
<proteinExistence type="inferred from homology"/>
<comment type="similarity">
    <text evidence="1">Belongs to the serpin family.</text>
</comment>
<evidence type="ECO:0000256" key="1">
    <source>
        <dbReference type="ARBA" id="ARBA00009500"/>
    </source>
</evidence>
<dbReference type="Gene3D" id="3.30.497.10">
    <property type="entry name" value="Antithrombin, subunit I, domain 2"/>
    <property type="match status" value="1"/>
</dbReference>
<keyword evidence="4" id="KW-1185">Reference proteome</keyword>
<dbReference type="InterPro" id="IPR023796">
    <property type="entry name" value="Serpin_dom"/>
</dbReference>
<dbReference type="GO" id="GO:0004867">
    <property type="term" value="F:serine-type endopeptidase inhibitor activity"/>
    <property type="evidence" value="ECO:0007669"/>
    <property type="project" value="InterPro"/>
</dbReference>
<evidence type="ECO:0000259" key="2">
    <source>
        <dbReference type="Pfam" id="PF00079"/>
    </source>
</evidence>
<dbReference type="Gene3D" id="2.30.39.10">
    <property type="entry name" value="Alpha-1-antitrypsin, domain 1"/>
    <property type="match status" value="1"/>
</dbReference>
<dbReference type="InterPro" id="IPR000215">
    <property type="entry name" value="Serpin_fam"/>
</dbReference>
<evidence type="ECO:0000313" key="4">
    <source>
        <dbReference type="Proteomes" id="UP001432027"/>
    </source>
</evidence>
<feature type="domain" description="Serpin" evidence="2">
    <location>
        <begin position="5"/>
        <end position="168"/>
    </location>
</feature>
<gene>
    <name evidence="3" type="ORF">PENTCL1PPCAC_29131</name>
</gene>
<dbReference type="PANTHER" id="PTHR11461">
    <property type="entry name" value="SERINE PROTEASE INHIBITOR, SERPIN"/>
    <property type="match status" value="1"/>
</dbReference>
<dbReference type="EMBL" id="BTSX01000006">
    <property type="protein sequence ID" value="GMT06957.1"/>
    <property type="molecule type" value="Genomic_DNA"/>
</dbReference>
<dbReference type="AlphaFoldDB" id="A0AAV5UKX7"/>
<dbReference type="GO" id="GO:0005615">
    <property type="term" value="C:extracellular space"/>
    <property type="evidence" value="ECO:0007669"/>
    <property type="project" value="InterPro"/>
</dbReference>
<evidence type="ECO:0000313" key="3">
    <source>
        <dbReference type="EMBL" id="GMT06957.1"/>
    </source>
</evidence>
<organism evidence="3 4">
    <name type="scientific">Pristionchus entomophagus</name>
    <dbReference type="NCBI Taxonomy" id="358040"/>
    <lineage>
        <taxon>Eukaryota</taxon>
        <taxon>Metazoa</taxon>
        <taxon>Ecdysozoa</taxon>
        <taxon>Nematoda</taxon>
        <taxon>Chromadorea</taxon>
        <taxon>Rhabditida</taxon>
        <taxon>Rhabditina</taxon>
        <taxon>Diplogasteromorpha</taxon>
        <taxon>Diplogasteroidea</taxon>
        <taxon>Neodiplogasteridae</taxon>
        <taxon>Pristionchus</taxon>
    </lineage>
</organism>
<reference evidence="3" key="1">
    <citation type="submission" date="2023-10" db="EMBL/GenBank/DDBJ databases">
        <title>Genome assembly of Pristionchus species.</title>
        <authorList>
            <person name="Yoshida K."/>
            <person name="Sommer R.J."/>
        </authorList>
    </citation>
    <scope>NUCLEOTIDE SEQUENCE</scope>
    <source>
        <strain evidence="3">RS0144</strain>
    </source>
</reference>
<dbReference type="InterPro" id="IPR042178">
    <property type="entry name" value="Serpin_sf_1"/>
</dbReference>
<comment type="caution">
    <text evidence="3">The sequence shown here is derived from an EMBL/GenBank/DDBJ whole genome shotgun (WGS) entry which is preliminary data.</text>
</comment>
<accession>A0AAV5UKX7</accession>
<dbReference type="Proteomes" id="UP001432027">
    <property type="component" value="Unassembled WGS sequence"/>
</dbReference>
<dbReference type="InterPro" id="IPR042185">
    <property type="entry name" value="Serpin_sf_2"/>
</dbReference>
<name>A0AAV5UKX7_9BILA</name>
<sequence>VARKGVVFKSANRFYVDDSIALKSDYQKHMEDKYNVQVENLNLRSKVEAANKINNFVEGATDGKIKNLVKSEEIDDDAKSYLINAIYILGKWNSSFDKNDTFEGIFEGHTKRKNDFMNITGRFNVNMNKDYGTVLILDYKDPNFNNFFFFFLMPNECSNLENMRREITG</sequence>
<protein>
    <recommendedName>
        <fullName evidence="2">Serpin domain-containing protein</fullName>
    </recommendedName>
</protein>
<dbReference type="InterPro" id="IPR036186">
    <property type="entry name" value="Serpin_sf"/>
</dbReference>